<dbReference type="Proteomes" id="UP000605986">
    <property type="component" value="Unassembled WGS sequence"/>
</dbReference>
<dbReference type="OrthoDB" id="1613518at2759"/>
<evidence type="ECO:0000256" key="1">
    <source>
        <dbReference type="ARBA" id="ARBA00009178"/>
    </source>
</evidence>
<dbReference type="GO" id="GO:0019722">
    <property type="term" value="P:calcium-mediated signaling"/>
    <property type="evidence" value="ECO:0007669"/>
    <property type="project" value="TreeGrafter"/>
</dbReference>
<comment type="caution">
    <text evidence="5">The sequence shown here is derived from an EMBL/GenBank/DDBJ whole genome shotgun (WGS) entry which is preliminary data.</text>
</comment>
<organism evidence="5 6">
    <name type="scientific">Fusarium austroafricanum</name>
    <dbReference type="NCBI Taxonomy" id="2364996"/>
    <lineage>
        <taxon>Eukaryota</taxon>
        <taxon>Fungi</taxon>
        <taxon>Dikarya</taxon>
        <taxon>Ascomycota</taxon>
        <taxon>Pezizomycotina</taxon>
        <taxon>Sordariomycetes</taxon>
        <taxon>Hypocreomycetidae</taxon>
        <taxon>Hypocreales</taxon>
        <taxon>Nectriaceae</taxon>
        <taxon>Fusarium</taxon>
        <taxon>Fusarium concolor species complex</taxon>
    </lineage>
</organism>
<proteinExistence type="inferred from homology"/>
<gene>
    <name evidence="5" type="ORF">F53441_11041</name>
</gene>
<evidence type="ECO:0000313" key="5">
    <source>
        <dbReference type="EMBL" id="KAF4444818.1"/>
    </source>
</evidence>
<keyword evidence="3" id="KW-1015">Disulfide bond</keyword>
<name>A0A8H4K8J6_9HYPO</name>
<evidence type="ECO:0000256" key="2">
    <source>
        <dbReference type="ARBA" id="ARBA00022729"/>
    </source>
</evidence>
<feature type="chain" id="PRO_5034392854" evidence="4">
    <location>
        <begin position="17"/>
        <end position="75"/>
    </location>
</feature>
<sequence>MKTATAILFFVSLVAAAPAPAPEPQGGVIGYGALNRDRVPCSVNGPSAANCRPGAVANPGAGRGCNAINQCRGGK</sequence>
<protein>
    <submittedName>
        <fullName evidence="5">Putative ralfl33 protein</fullName>
    </submittedName>
</protein>
<comment type="similarity">
    <text evidence="1">Belongs to the plant rapid alkalinization factor (RALF) family.</text>
</comment>
<feature type="signal peptide" evidence="4">
    <location>
        <begin position="1"/>
        <end position="16"/>
    </location>
</feature>
<dbReference type="PANTHER" id="PTHR33136">
    <property type="entry name" value="RAPID ALKALINIZATION FACTOR-LIKE"/>
    <property type="match status" value="1"/>
</dbReference>
<dbReference type="EMBL" id="JAADJG010000541">
    <property type="protein sequence ID" value="KAF4444818.1"/>
    <property type="molecule type" value="Genomic_DNA"/>
</dbReference>
<evidence type="ECO:0000313" key="6">
    <source>
        <dbReference type="Proteomes" id="UP000605986"/>
    </source>
</evidence>
<dbReference type="InterPro" id="IPR008801">
    <property type="entry name" value="RALF"/>
</dbReference>
<dbReference type="PANTHER" id="PTHR33136:SF6">
    <property type="entry name" value="PROTEIN RALF-LIKE 34"/>
    <property type="match status" value="1"/>
</dbReference>
<dbReference type="AlphaFoldDB" id="A0A8H4K8J6"/>
<evidence type="ECO:0000256" key="4">
    <source>
        <dbReference type="SAM" id="SignalP"/>
    </source>
</evidence>
<dbReference type="Pfam" id="PF05498">
    <property type="entry name" value="RALF"/>
    <property type="match status" value="1"/>
</dbReference>
<evidence type="ECO:0000256" key="3">
    <source>
        <dbReference type="ARBA" id="ARBA00023157"/>
    </source>
</evidence>
<accession>A0A8H4K8J6</accession>
<keyword evidence="2 4" id="KW-0732">Signal</keyword>
<reference evidence="5" key="1">
    <citation type="submission" date="2020-01" db="EMBL/GenBank/DDBJ databases">
        <title>Identification and distribution of gene clusters putatively required for synthesis of sphingolipid metabolism inhibitors in phylogenetically diverse species of the filamentous fungus Fusarium.</title>
        <authorList>
            <person name="Kim H.-S."/>
            <person name="Busman M."/>
            <person name="Brown D.W."/>
            <person name="Divon H."/>
            <person name="Uhlig S."/>
            <person name="Proctor R.H."/>
        </authorList>
    </citation>
    <scope>NUCLEOTIDE SEQUENCE</scope>
    <source>
        <strain evidence="5">NRRL 53441</strain>
    </source>
</reference>
<keyword evidence="6" id="KW-1185">Reference proteome</keyword>